<sequence length="121" mass="14737">MDKIFNEFVKYFRFFIIFMGIFIAIFFIISLLTEEYDSTILLFIFMAIYLFIFFNKIFNFQHFEFDKNGLYLEKKKIDYNDISSLKKGKITLKSGIFVRISPFYPRSKFELLKKNYNESKI</sequence>
<dbReference type="Proteomes" id="UP001393056">
    <property type="component" value="Unassembled WGS sequence"/>
</dbReference>
<comment type="caution">
    <text evidence="2">The sequence shown here is derived from an EMBL/GenBank/DDBJ whole genome shotgun (WGS) entry which is preliminary data.</text>
</comment>
<keyword evidence="1" id="KW-0472">Membrane</keyword>
<proteinExistence type="predicted"/>
<name>A0ABU9I4I6_9FLAO</name>
<dbReference type="EMBL" id="JBBYHT010000001">
    <property type="protein sequence ID" value="MEL1246848.1"/>
    <property type="molecule type" value="Genomic_DNA"/>
</dbReference>
<keyword evidence="1" id="KW-0812">Transmembrane</keyword>
<reference evidence="2 3" key="1">
    <citation type="submission" date="2024-04" db="EMBL/GenBank/DDBJ databases">
        <title>Flavobacterium sp. DGU41 16S ribosomal RNA gene Genome sequencing and assembly.</title>
        <authorList>
            <person name="Park S."/>
        </authorList>
    </citation>
    <scope>NUCLEOTIDE SEQUENCE [LARGE SCALE GENOMIC DNA]</scope>
    <source>
        <strain evidence="2 3">DGU41</strain>
    </source>
</reference>
<keyword evidence="1" id="KW-1133">Transmembrane helix</keyword>
<evidence type="ECO:0000256" key="1">
    <source>
        <dbReference type="SAM" id="Phobius"/>
    </source>
</evidence>
<feature type="transmembrane region" description="Helical" evidence="1">
    <location>
        <begin position="12"/>
        <end position="33"/>
    </location>
</feature>
<protein>
    <submittedName>
        <fullName evidence="2">Uncharacterized protein</fullName>
    </submittedName>
</protein>
<organism evidence="2 3">
    <name type="scientific">Flavobacterium helocola</name>
    <dbReference type="NCBI Taxonomy" id="3139139"/>
    <lineage>
        <taxon>Bacteria</taxon>
        <taxon>Pseudomonadati</taxon>
        <taxon>Bacteroidota</taxon>
        <taxon>Flavobacteriia</taxon>
        <taxon>Flavobacteriales</taxon>
        <taxon>Flavobacteriaceae</taxon>
        <taxon>Flavobacterium</taxon>
    </lineage>
</organism>
<evidence type="ECO:0000313" key="3">
    <source>
        <dbReference type="Proteomes" id="UP001393056"/>
    </source>
</evidence>
<keyword evidence="3" id="KW-1185">Reference proteome</keyword>
<gene>
    <name evidence="2" type="ORF">AAEO58_02225</name>
</gene>
<accession>A0ABU9I4I6</accession>
<dbReference type="RefSeq" id="WP_341681540.1">
    <property type="nucleotide sequence ID" value="NZ_JBBYHT010000001.1"/>
</dbReference>
<evidence type="ECO:0000313" key="2">
    <source>
        <dbReference type="EMBL" id="MEL1246848.1"/>
    </source>
</evidence>
<feature type="transmembrane region" description="Helical" evidence="1">
    <location>
        <begin position="39"/>
        <end position="58"/>
    </location>
</feature>